<evidence type="ECO:0000259" key="1">
    <source>
        <dbReference type="Pfam" id="PF13556"/>
    </source>
</evidence>
<protein>
    <recommendedName>
        <fullName evidence="5">PucR family transcriptional regulator</fullName>
    </recommendedName>
</protein>
<reference evidence="3" key="1">
    <citation type="journal article" date="2014" name="Int. J. Syst. Evol. Microbiol.">
        <title>Complete genome sequence of Corynebacterium casei LMG S-19264T (=DSM 44701T), isolated from a smear-ripened cheese.</title>
        <authorList>
            <consortium name="US DOE Joint Genome Institute (JGI-PGF)"/>
            <person name="Walter F."/>
            <person name="Albersmeier A."/>
            <person name="Kalinowski J."/>
            <person name="Ruckert C."/>
        </authorList>
    </citation>
    <scope>NUCLEOTIDE SEQUENCE</scope>
    <source>
        <strain evidence="3">CGMCC 4.3508</strain>
    </source>
</reference>
<dbReference type="AlphaFoldDB" id="A0A917RD53"/>
<dbReference type="InterPro" id="IPR025751">
    <property type="entry name" value="RsbRD_N_dom"/>
</dbReference>
<dbReference type="Pfam" id="PF13556">
    <property type="entry name" value="HTH_30"/>
    <property type="match status" value="1"/>
</dbReference>
<keyword evidence="4" id="KW-1185">Reference proteome</keyword>
<organism evidence="3 4">
    <name type="scientific">Nocardia jinanensis</name>
    <dbReference type="NCBI Taxonomy" id="382504"/>
    <lineage>
        <taxon>Bacteria</taxon>
        <taxon>Bacillati</taxon>
        <taxon>Actinomycetota</taxon>
        <taxon>Actinomycetes</taxon>
        <taxon>Mycobacteriales</taxon>
        <taxon>Nocardiaceae</taxon>
        <taxon>Nocardia</taxon>
    </lineage>
</organism>
<dbReference type="EMBL" id="BMMH01000002">
    <property type="protein sequence ID" value="GGL02598.1"/>
    <property type="molecule type" value="Genomic_DNA"/>
</dbReference>
<name>A0A917RD53_9NOCA</name>
<dbReference type="InterPro" id="IPR051448">
    <property type="entry name" value="CdaR-like_regulators"/>
</dbReference>
<dbReference type="InterPro" id="IPR025736">
    <property type="entry name" value="PucR_C-HTH_dom"/>
</dbReference>
<feature type="domain" description="RsbT co-antagonist protein RsbRD N-terminal" evidence="2">
    <location>
        <begin position="25"/>
        <end position="147"/>
    </location>
</feature>
<evidence type="ECO:0000313" key="4">
    <source>
        <dbReference type="Proteomes" id="UP000638263"/>
    </source>
</evidence>
<sequence length="378" mass="40179">MAAVSQDTPADHSRLLGDLRADSSAIADSVTARIQHDDTDYGNAALAQDELAGLVADSCAAWLDALAEAPYSLAPAQRAGRLEAERGIPLESLLHAFRVAGLAFWEIIVEYAGPDDRGTLPRLSTLVWATVDEYSVAAAETYRRVVAAGTDRPEQGLLRALLDPGFPSAQREELGSRMRLPHRAALVVLVGEIRFTTTGVTTVQALLTGERVTLAAMFSPDTLASALRTAQARAGASRQFTDLAAAPAALDQARLAFRCLSPTDTGVHIFASSPSRALIAANPALAADVFSEMLSAFDRLPPGEADLLVQTASAWYELGGSTSAVGERLHLHRNTVLHRLERIERLTGTAFAAPADAALLYLALQARSLRAPGSRPRT</sequence>
<evidence type="ECO:0000259" key="2">
    <source>
        <dbReference type="Pfam" id="PF14361"/>
    </source>
</evidence>
<dbReference type="PANTHER" id="PTHR33744">
    <property type="entry name" value="CARBOHYDRATE DIACID REGULATOR"/>
    <property type="match status" value="1"/>
</dbReference>
<evidence type="ECO:0008006" key="5">
    <source>
        <dbReference type="Google" id="ProtNLM"/>
    </source>
</evidence>
<dbReference type="Proteomes" id="UP000638263">
    <property type="component" value="Unassembled WGS sequence"/>
</dbReference>
<accession>A0A917RD53</accession>
<gene>
    <name evidence="3" type="ORF">GCM10011588_16690</name>
</gene>
<dbReference type="Pfam" id="PF14361">
    <property type="entry name" value="RsbRD_N"/>
    <property type="match status" value="1"/>
</dbReference>
<reference evidence="3" key="2">
    <citation type="submission" date="2020-09" db="EMBL/GenBank/DDBJ databases">
        <authorList>
            <person name="Sun Q."/>
            <person name="Zhou Y."/>
        </authorList>
    </citation>
    <scope>NUCLEOTIDE SEQUENCE</scope>
    <source>
        <strain evidence="3">CGMCC 4.3508</strain>
    </source>
</reference>
<feature type="domain" description="PucR C-terminal helix-turn-helix" evidence="1">
    <location>
        <begin position="308"/>
        <end position="366"/>
    </location>
</feature>
<proteinExistence type="predicted"/>
<comment type="caution">
    <text evidence="3">The sequence shown here is derived from an EMBL/GenBank/DDBJ whole genome shotgun (WGS) entry which is preliminary data.</text>
</comment>
<dbReference type="Gene3D" id="1.10.10.2840">
    <property type="entry name" value="PucR C-terminal helix-turn-helix domain"/>
    <property type="match status" value="1"/>
</dbReference>
<dbReference type="PANTHER" id="PTHR33744:SF1">
    <property type="entry name" value="DNA-BINDING TRANSCRIPTIONAL ACTIVATOR ADER"/>
    <property type="match status" value="1"/>
</dbReference>
<evidence type="ECO:0000313" key="3">
    <source>
        <dbReference type="EMBL" id="GGL02598.1"/>
    </source>
</evidence>
<dbReference type="InterPro" id="IPR042070">
    <property type="entry name" value="PucR_C-HTH_sf"/>
</dbReference>